<feature type="chain" id="PRO_5034594206" evidence="1">
    <location>
        <begin position="18"/>
        <end position="133"/>
    </location>
</feature>
<dbReference type="KEGG" id="cvn:111116488"/>
<dbReference type="PROSITE" id="PS50279">
    <property type="entry name" value="BPTI_KUNITZ_2"/>
    <property type="match status" value="1"/>
</dbReference>
<dbReference type="Gene3D" id="4.10.410.10">
    <property type="entry name" value="Pancreatic trypsin inhibitor Kunitz domain"/>
    <property type="match status" value="1"/>
</dbReference>
<name>A0A8B8C8T8_CRAVI</name>
<accession>A0A8B8C8T8</accession>
<organism evidence="3 4">
    <name type="scientific">Crassostrea virginica</name>
    <name type="common">Eastern oyster</name>
    <dbReference type="NCBI Taxonomy" id="6565"/>
    <lineage>
        <taxon>Eukaryota</taxon>
        <taxon>Metazoa</taxon>
        <taxon>Spiralia</taxon>
        <taxon>Lophotrochozoa</taxon>
        <taxon>Mollusca</taxon>
        <taxon>Bivalvia</taxon>
        <taxon>Autobranchia</taxon>
        <taxon>Pteriomorphia</taxon>
        <taxon>Ostreida</taxon>
        <taxon>Ostreoidea</taxon>
        <taxon>Ostreidae</taxon>
        <taxon>Crassostrea</taxon>
    </lineage>
</organism>
<feature type="signal peptide" evidence="1">
    <location>
        <begin position="1"/>
        <end position="17"/>
    </location>
</feature>
<keyword evidence="3" id="KW-1185">Reference proteome</keyword>
<dbReference type="InterPro" id="IPR036880">
    <property type="entry name" value="Kunitz_BPTI_sf"/>
</dbReference>
<dbReference type="InterPro" id="IPR050098">
    <property type="entry name" value="TFPI/VKTCI-like"/>
</dbReference>
<dbReference type="SUPFAM" id="SSF57603">
    <property type="entry name" value="FnI-like domain"/>
    <property type="match status" value="1"/>
</dbReference>
<dbReference type="OrthoDB" id="406800at2759"/>
<dbReference type="InterPro" id="IPR008037">
    <property type="entry name" value="Pacifastin_dom"/>
</dbReference>
<dbReference type="RefSeq" id="XP_022311191.1">
    <property type="nucleotide sequence ID" value="XM_022455483.1"/>
</dbReference>
<protein>
    <submittedName>
        <fullName evidence="4">Protein AMBP-like</fullName>
    </submittedName>
</protein>
<dbReference type="Pfam" id="PF05375">
    <property type="entry name" value="Pacifastin_I"/>
    <property type="match status" value="1"/>
</dbReference>
<reference evidence="4" key="1">
    <citation type="submission" date="2025-08" db="UniProtKB">
        <authorList>
            <consortium name="RefSeq"/>
        </authorList>
    </citation>
    <scope>IDENTIFICATION</scope>
    <source>
        <tissue evidence="4">Whole sample</tissue>
    </source>
</reference>
<sequence>MEGKLLILLLVTISASAEYKKYPTRPVRPPTKICDYQGRKIRVGQDVDAGDNCNTCTCQSNGQVTCTQKQCSHSPPVDVCSEPKPTCKGYLTRWYYNSYSSTCEQFTGCKGSGNNFYSRMACLRQCRKKSYAG</sequence>
<feature type="domain" description="BPTI/Kunitz inhibitor" evidence="2">
    <location>
        <begin position="71"/>
        <end position="126"/>
    </location>
</feature>
<dbReference type="SMART" id="SM00131">
    <property type="entry name" value="KU"/>
    <property type="match status" value="1"/>
</dbReference>
<evidence type="ECO:0000256" key="1">
    <source>
        <dbReference type="SAM" id="SignalP"/>
    </source>
</evidence>
<evidence type="ECO:0000259" key="2">
    <source>
        <dbReference type="PROSITE" id="PS50279"/>
    </source>
</evidence>
<keyword evidence="1" id="KW-0732">Signal</keyword>
<dbReference type="GO" id="GO:0004867">
    <property type="term" value="F:serine-type endopeptidase inhibitor activity"/>
    <property type="evidence" value="ECO:0007669"/>
    <property type="project" value="InterPro"/>
</dbReference>
<gene>
    <name evidence="4" type="primary">LOC111116488</name>
</gene>
<dbReference type="Pfam" id="PF00014">
    <property type="entry name" value="Kunitz_BPTI"/>
    <property type="match status" value="1"/>
</dbReference>
<evidence type="ECO:0000313" key="3">
    <source>
        <dbReference type="Proteomes" id="UP000694844"/>
    </source>
</evidence>
<dbReference type="CDD" id="cd00109">
    <property type="entry name" value="Kunitz-type"/>
    <property type="match status" value="1"/>
</dbReference>
<proteinExistence type="predicted"/>
<evidence type="ECO:0000313" key="4">
    <source>
        <dbReference type="RefSeq" id="XP_022311191.1"/>
    </source>
</evidence>
<dbReference type="PANTHER" id="PTHR10083">
    <property type="entry name" value="KUNITZ-TYPE PROTEASE INHIBITOR-RELATED"/>
    <property type="match status" value="1"/>
</dbReference>
<dbReference type="GeneID" id="111116488"/>
<dbReference type="SUPFAM" id="SSF57362">
    <property type="entry name" value="BPTI-like"/>
    <property type="match status" value="1"/>
</dbReference>
<dbReference type="AlphaFoldDB" id="A0A8B8C8T8"/>
<dbReference type="InterPro" id="IPR002223">
    <property type="entry name" value="Kunitz_BPTI"/>
</dbReference>
<dbReference type="Proteomes" id="UP000694844">
    <property type="component" value="Chromosome 10"/>
</dbReference>